<dbReference type="AlphaFoldDB" id="I4EFM0"/>
<evidence type="ECO:0000313" key="2">
    <source>
        <dbReference type="EMBL" id="CCF83482.1"/>
    </source>
</evidence>
<dbReference type="Gene3D" id="3.90.320.10">
    <property type="match status" value="1"/>
</dbReference>
<dbReference type="Pfam" id="PF12705">
    <property type="entry name" value="PDDEXK_1"/>
    <property type="match status" value="1"/>
</dbReference>
<evidence type="ECO:0000259" key="1">
    <source>
        <dbReference type="Pfam" id="PF12705"/>
    </source>
</evidence>
<proteinExistence type="predicted"/>
<dbReference type="RefSeq" id="WP_008476674.1">
    <property type="nucleotide sequence ID" value="NZ_CAGS01000148.1"/>
</dbReference>
<protein>
    <recommendedName>
        <fullName evidence="1">PD-(D/E)XK endonuclease-like domain-containing protein</fullName>
    </recommendedName>
</protein>
<organism evidence="2 3">
    <name type="scientific">Nitrolancea hollandica Lb</name>
    <dbReference type="NCBI Taxonomy" id="1129897"/>
    <lineage>
        <taxon>Bacteria</taxon>
        <taxon>Pseudomonadati</taxon>
        <taxon>Thermomicrobiota</taxon>
        <taxon>Thermomicrobia</taxon>
        <taxon>Sphaerobacterales</taxon>
        <taxon>Sphaerobacterineae</taxon>
        <taxon>Sphaerobacteraceae</taxon>
        <taxon>Nitrolancea</taxon>
    </lineage>
</organism>
<keyword evidence="3" id="KW-1185">Reference proteome</keyword>
<dbReference type="InterPro" id="IPR038726">
    <property type="entry name" value="PDDEXK_AddAB-type"/>
</dbReference>
<dbReference type="InterPro" id="IPR011604">
    <property type="entry name" value="PDDEXK-like_dom_sf"/>
</dbReference>
<reference evidence="2 3" key="1">
    <citation type="journal article" date="2012" name="ISME J.">
        <title>Nitrification expanded: discovery, physiology and genomics of a nitrite-oxidizing bacterium from the phylum Chloroflexi.</title>
        <authorList>
            <person name="Sorokin D.Y."/>
            <person name="Lucker S."/>
            <person name="Vejmelkova D."/>
            <person name="Kostrikina N.A."/>
            <person name="Kleerebezem R."/>
            <person name="Rijpstra W.I."/>
            <person name="Damste J.S."/>
            <person name="Le Paslier D."/>
            <person name="Muyzer G."/>
            <person name="Wagner M."/>
            <person name="van Loosdrecht M.C."/>
            <person name="Daims H."/>
        </authorList>
    </citation>
    <scope>NUCLEOTIDE SEQUENCE [LARGE SCALE GENOMIC DNA]</scope>
    <source>
        <strain evidence="3">none</strain>
    </source>
</reference>
<dbReference type="Proteomes" id="UP000004221">
    <property type="component" value="Unassembled WGS sequence"/>
</dbReference>
<sequence>MARTHEGGLTLSPSSALFCQRQKILKRTVDYVLDPEKEYKALGGTAYHKVLETGDQNSELFLQMPFVYPDETTVWMRCRIDHYDETWERVTDYKTLDEFMSYDPVTKKRTRTKLPREKDEIQVQLYVLVLRYNGRPVSRAQIAYLKRGGDPARQTVPVPIWDEEEIYLTAYELGKPMAEYLRSGTLPPAFAKDSPEYKRQCTYCPVFDACRELAANGE</sequence>
<name>I4EFM0_9BACT</name>
<accession>I4EFM0</accession>
<feature type="domain" description="PD-(D/E)XK endonuclease-like" evidence="1">
    <location>
        <begin position="62"/>
        <end position="211"/>
    </location>
</feature>
<comment type="caution">
    <text evidence="2">The sequence shown here is derived from an EMBL/GenBank/DDBJ whole genome shotgun (WGS) entry which is preliminary data.</text>
</comment>
<dbReference type="EMBL" id="CAGS01000148">
    <property type="protein sequence ID" value="CCF83482.1"/>
    <property type="molecule type" value="Genomic_DNA"/>
</dbReference>
<gene>
    <name evidence="2" type="ORF">NITHO_2310025</name>
</gene>
<evidence type="ECO:0000313" key="3">
    <source>
        <dbReference type="Proteomes" id="UP000004221"/>
    </source>
</evidence>